<dbReference type="InterPro" id="IPR011014">
    <property type="entry name" value="MscS_channel_TM-2"/>
</dbReference>
<accession>A0A1M5VXS3</accession>
<dbReference type="EMBL" id="FQXR01000004">
    <property type="protein sequence ID" value="SHH80109.1"/>
    <property type="molecule type" value="Genomic_DNA"/>
</dbReference>
<dbReference type="Gene3D" id="2.30.30.60">
    <property type="match status" value="1"/>
</dbReference>
<dbReference type="FunFam" id="1.10.287.1260:FF:000005">
    <property type="entry name" value="Mechanosensitive ion channel family protein"/>
    <property type="match status" value="1"/>
</dbReference>
<evidence type="ECO:0000256" key="2">
    <source>
        <dbReference type="ARBA" id="ARBA00008017"/>
    </source>
</evidence>
<gene>
    <name evidence="11" type="ORF">SAMN02745180_01110</name>
</gene>
<proteinExistence type="inferred from homology"/>
<dbReference type="Pfam" id="PF21082">
    <property type="entry name" value="MS_channel_3rd"/>
    <property type="match status" value="1"/>
</dbReference>
<dbReference type="InterPro" id="IPR011066">
    <property type="entry name" value="MscS_channel_C_sf"/>
</dbReference>
<dbReference type="SUPFAM" id="SSF50182">
    <property type="entry name" value="Sm-like ribonucleoproteins"/>
    <property type="match status" value="1"/>
</dbReference>
<evidence type="ECO:0000259" key="9">
    <source>
        <dbReference type="Pfam" id="PF21082"/>
    </source>
</evidence>
<evidence type="ECO:0000313" key="12">
    <source>
        <dbReference type="Proteomes" id="UP000184389"/>
    </source>
</evidence>
<dbReference type="Proteomes" id="UP000184389">
    <property type="component" value="Unassembled WGS sequence"/>
</dbReference>
<keyword evidence="3" id="KW-1003">Cell membrane</keyword>
<evidence type="ECO:0000256" key="5">
    <source>
        <dbReference type="ARBA" id="ARBA00022989"/>
    </source>
</evidence>
<feature type="transmembrane region" description="Helical" evidence="7">
    <location>
        <begin position="25"/>
        <end position="46"/>
    </location>
</feature>
<evidence type="ECO:0000313" key="11">
    <source>
        <dbReference type="EMBL" id="SHH80109.1"/>
    </source>
</evidence>
<dbReference type="STRING" id="1123281.SAMN02745180_01110"/>
<dbReference type="RefSeq" id="WP_072743782.1">
    <property type="nucleotide sequence ID" value="NZ_FQXR01000004.1"/>
</dbReference>
<dbReference type="InterPro" id="IPR045276">
    <property type="entry name" value="YbiO_bact"/>
</dbReference>
<dbReference type="AlphaFoldDB" id="A0A1M5VXS3"/>
<reference evidence="11 12" key="1">
    <citation type="submission" date="2016-11" db="EMBL/GenBank/DDBJ databases">
        <authorList>
            <person name="Jaros S."/>
            <person name="Januszkiewicz K."/>
            <person name="Wedrychowicz H."/>
        </authorList>
    </citation>
    <scope>NUCLEOTIDE SEQUENCE [LARGE SCALE GENOMIC DNA]</scope>
    <source>
        <strain evidence="11 12">DSM 13106</strain>
    </source>
</reference>
<protein>
    <submittedName>
        <fullName evidence="11">Small conductance mechanosensitive channel</fullName>
    </submittedName>
</protein>
<dbReference type="InterPro" id="IPR006685">
    <property type="entry name" value="MscS_channel_2nd"/>
</dbReference>
<feature type="domain" description="Mechanosensitive ion channel transmembrane helices 2/3" evidence="10">
    <location>
        <begin position="74"/>
        <end position="115"/>
    </location>
</feature>
<dbReference type="InterPro" id="IPR049278">
    <property type="entry name" value="MS_channel_C"/>
</dbReference>
<dbReference type="PANTHER" id="PTHR30460">
    <property type="entry name" value="MODERATE CONDUCTANCE MECHANOSENSITIVE CHANNEL YBIO"/>
    <property type="match status" value="1"/>
</dbReference>
<name>A0A1M5VXS3_9FIRM</name>
<dbReference type="InterPro" id="IPR049142">
    <property type="entry name" value="MS_channel_1st"/>
</dbReference>
<evidence type="ECO:0000256" key="6">
    <source>
        <dbReference type="ARBA" id="ARBA00023136"/>
    </source>
</evidence>
<feature type="domain" description="Mechanosensitive ion channel MscS C-terminal" evidence="9">
    <location>
        <begin position="188"/>
        <end position="271"/>
    </location>
</feature>
<dbReference type="PANTHER" id="PTHR30460:SF0">
    <property type="entry name" value="MODERATE CONDUCTANCE MECHANOSENSITIVE CHANNEL YBIO"/>
    <property type="match status" value="1"/>
</dbReference>
<evidence type="ECO:0000259" key="10">
    <source>
        <dbReference type="Pfam" id="PF21088"/>
    </source>
</evidence>
<comment type="subcellular location">
    <subcellularLocation>
        <location evidence="1">Cell membrane</location>
        <topology evidence="1">Multi-pass membrane protein</topology>
    </subcellularLocation>
</comment>
<organism evidence="11 12">
    <name type="scientific">Sporanaerobacter acetigenes DSM 13106</name>
    <dbReference type="NCBI Taxonomy" id="1123281"/>
    <lineage>
        <taxon>Bacteria</taxon>
        <taxon>Bacillati</taxon>
        <taxon>Bacillota</taxon>
        <taxon>Tissierellia</taxon>
        <taxon>Tissierellales</taxon>
        <taxon>Sporanaerobacteraceae</taxon>
        <taxon>Sporanaerobacter</taxon>
    </lineage>
</organism>
<feature type="domain" description="Mechanosensitive ion channel MscS" evidence="8">
    <location>
        <begin position="117"/>
        <end position="178"/>
    </location>
</feature>
<dbReference type="SUPFAM" id="SSF82861">
    <property type="entry name" value="Mechanosensitive channel protein MscS (YggB), transmembrane region"/>
    <property type="match status" value="1"/>
</dbReference>
<dbReference type="Pfam" id="PF21088">
    <property type="entry name" value="MS_channel_1st"/>
    <property type="match status" value="1"/>
</dbReference>
<evidence type="ECO:0000256" key="1">
    <source>
        <dbReference type="ARBA" id="ARBA00004651"/>
    </source>
</evidence>
<dbReference type="InterPro" id="IPR023408">
    <property type="entry name" value="MscS_beta-dom_sf"/>
</dbReference>
<sequence>MQGVFQFLQDVFIKENKELNILGKLVKIAIIFLLARLGIRIVNAIINRSLERRRKLKFGIDEKKANTLATILKNVNKYVFYFIALVPSLELFGIKATSILATAGIGGLAIGFGAQGLVKDVLTGFFILFEDQFSVGDYVKIDEYEGIVEEMGLRVTKIRGFSGELYIIPNNKIEVVTNRVRGSMRALVEVSISYEEDIDRALKVLEDVSLEIKNTEKAILEGPTVLGVSKLGEYDIVLMVVAKTEPMEQWRIERTIRKKIIEAFRKENIDIPYPKKIVMNEKV</sequence>
<evidence type="ECO:0000256" key="4">
    <source>
        <dbReference type="ARBA" id="ARBA00022692"/>
    </source>
</evidence>
<dbReference type="Gene3D" id="1.10.287.1260">
    <property type="match status" value="1"/>
</dbReference>
<dbReference type="Gene3D" id="3.30.70.100">
    <property type="match status" value="1"/>
</dbReference>
<dbReference type="FunFam" id="2.30.30.60:FF:000001">
    <property type="entry name" value="MscS Mechanosensitive ion channel"/>
    <property type="match status" value="1"/>
</dbReference>
<evidence type="ECO:0000259" key="8">
    <source>
        <dbReference type="Pfam" id="PF00924"/>
    </source>
</evidence>
<dbReference type="InterPro" id="IPR010920">
    <property type="entry name" value="LSM_dom_sf"/>
</dbReference>
<keyword evidence="4 7" id="KW-0812">Transmembrane</keyword>
<dbReference type="SUPFAM" id="SSF82689">
    <property type="entry name" value="Mechanosensitive channel protein MscS (YggB), C-terminal domain"/>
    <property type="match status" value="1"/>
</dbReference>
<keyword evidence="6 7" id="KW-0472">Membrane</keyword>
<dbReference type="Pfam" id="PF00924">
    <property type="entry name" value="MS_channel_2nd"/>
    <property type="match status" value="1"/>
</dbReference>
<evidence type="ECO:0000256" key="3">
    <source>
        <dbReference type="ARBA" id="ARBA00022475"/>
    </source>
</evidence>
<keyword evidence="5 7" id="KW-1133">Transmembrane helix</keyword>
<comment type="similarity">
    <text evidence="2">Belongs to the MscS (TC 1.A.23) family.</text>
</comment>
<dbReference type="GO" id="GO:0008381">
    <property type="term" value="F:mechanosensitive monoatomic ion channel activity"/>
    <property type="evidence" value="ECO:0007669"/>
    <property type="project" value="InterPro"/>
</dbReference>
<dbReference type="GO" id="GO:0005886">
    <property type="term" value="C:plasma membrane"/>
    <property type="evidence" value="ECO:0007669"/>
    <property type="project" value="UniProtKB-SubCell"/>
</dbReference>
<evidence type="ECO:0000256" key="7">
    <source>
        <dbReference type="SAM" id="Phobius"/>
    </source>
</evidence>
<dbReference type="OrthoDB" id="9809206at2"/>
<keyword evidence="12" id="KW-1185">Reference proteome</keyword>